<feature type="transmembrane region" description="Helical" evidence="4">
    <location>
        <begin position="278"/>
        <end position="311"/>
    </location>
</feature>
<dbReference type="SUPFAM" id="SSF55073">
    <property type="entry name" value="Nucleotide cyclase"/>
    <property type="match status" value="1"/>
</dbReference>
<evidence type="ECO:0000256" key="2">
    <source>
        <dbReference type="ARBA" id="ARBA00034247"/>
    </source>
</evidence>
<feature type="transmembrane region" description="Helical" evidence="4">
    <location>
        <begin position="331"/>
        <end position="351"/>
    </location>
</feature>
<evidence type="ECO:0000313" key="7">
    <source>
        <dbReference type="EMBL" id="MBX7500659.1"/>
    </source>
</evidence>
<feature type="transmembrane region" description="Helical" evidence="4">
    <location>
        <begin position="105"/>
        <end position="123"/>
    </location>
</feature>
<dbReference type="Proteomes" id="UP000782554">
    <property type="component" value="Unassembled WGS sequence"/>
</dbReference>
<dbReference type="CDD" id="cd00130">
    <property type="entry name" value="PAS"/>
    <property type="match status" value="1"/>
</dbReference>
<dbReference type="NCBIfam" id="TIGR00229">
    <property type="entry name" value="sensory_box"/>
    <property type="match status" value="1"/>
</dbReference>
<keyword evidence="3" id="KW-0175">Coiled coil</keyword>
<proteinExistence type="predicted"/>
<dbReference type="PANTHER" id="PTHR45138">
    <property type="entry name" value="REGULATORY COMPONENTS OF SENSORY TRANSDUCTION SYSTEM"/>
    <property type="match status" value="1"/>
</dbReference>
<gene>
    <name evidence="7" type="ORF">K3181_04320</name>
</gene>
<feature type="transmembrane region" description="Helical" evidence="4">
    <location>
        <begin position="130"/>
        <end position="159"/>
    </location>
</feature>
<protein>
    <recommendedName>
        <fullName evidence="1">diguanylate cyclase</fullName>
        <ecNumber evidence="1">2.7.7.65</ecNumber>
    </recommendedName>
</protein>
<keyword evidence="4" id="KW-0812">Transmembrane</keyword>
<dbReference type="SUPFAM" id="SSF55785">
    <property type="entry name" value="PYP-like sensor domain (PAS domain)"/>
    <property type="match status" value="1"/>
</dbReference>
<organism evidence="7 8">
    <name type="scientific">Qipengyuania mesophila</name>
    <dbReference type="NCBI Taxonomy" id="2867246"/>
    <lineage>
        <taxon>Bacteria</taxon>
        <taxon>Pseudomonadati</taxon>
        <taxon>Pseudomonadota</taxon>
        <taxon>Alphaproteobacteria</taxon>
        <taxon>Sphingomonadales</taxon>
        <taxon>Erythrobacteraceae</taxon>
        <taxon>Qipengyuania</taxon>
    </lineage>
</organism>
<feature type="transmembrane region" description="Helical" evidence="4">
    <location>
        <begin position="255"/>
        <end position="271"/>
    </location>
</feature>
<dbReference type="InterPro" id="IPR050469">
    <property type="entry name" value="Diguanylate_Cyclase"/>
</dbReference>
<dbReference type="InterPro" id="IPR029787">
    <property type="entry name" value="Nucleotide_cyclase"/>
</dbReference>
<evidence type="ECO:0000256" key="3">
    <source>
        <dbReference type="SAM" id="Coils"/>
    </source>
</evidence>
<dbReference type="InterPro" id="IPR000700">
    <property type="entry name" value="PAS-assoc_C"/>
</dbReference>
<keyword evidence="4" id="KW-1133">Transmembrane helix</keyword>
<dbReference type="InterPro" id="IPR043128">
    <property type="entry name" value="Rev_trsase/Diguanyl_cyclase"/>
</dbReference>
<comment type="catalytic activity">
    <reaction evidence="2">
        <text>2 GTP = 3',3'-c-di-GMP + 2 diphosphate</text>
        <dbReference type="Rhea" id="RHEA:24898"/>
        <dbReference type="ChEBI" id="CHEBI:33019"/>
        <dbReference type="ChEBI" id="CHEBI:37565"/>
        <dbReference type="ChEBI" id="CHEBI:58805"/>
        <dbReference type="EC" id="2.7.7.65"/>
    </reaction>
</comment>
<evidence type="ECO:0000256" key="4">
    <source>
        <dbReference type="SAM" id="Phobius"/>
    </source>
</evidence>
<feature type="transmembrane region" description="Helical" evidence="4">
    <location>
        <begin position="76"/>
        <end position="99"/>
    </location>
</feature>
<evidence type="ECO:0000259" key="5">
    <source>
        <dbReference type="PROSITE" id="PS50113"/>
    </source>
</evidence>
<feature type="coiled-coil region" evidence="3">
    <location>
        <begin position="476"/>
        <end position="532"/>
    </location>
</feature>
<keyword evidence="7" id="KW-0808">Transferase</keyword>
<dbReference type="InterPro" id="IPR000014">
    <property type="entry name" value="PAS"/>
</dbReference>
<keyword evidence="8" id="KW-1185">Reference proteome</keyword>
<dbReference type="GO" id="GO:0052621">
    <property type="term" value="F:diguanylate cyclase activity"/>
    <property type="evidence" value="ECO:0007669"/>
    <property type="project" value="UniProtKB-EC"/>
</dbReference>
<dbReference type="PROSITE" id="PS50113">
    <property type="entry name" value="PAC"/>
    <property type="match status" value="1"/>
</dbReference>
<keyword evidence="4" id="KW-0472">Membrane</keyword>
<dbReference type="RefSeq" id="WP_221601111.1">
    <property type="nucleotide sequence ID" value="NZ_JAIGNU010000001.1"/>
</dbReference>
<feature type="domain" description="PAC" evidence="5">
    <location>
        <begin position="437"/>
        <end position="488"/>
    </location>
</feature>
<evidence type="ECO:0000259" key="6">
    <source>
        <dbReference type="PROSITE" id="PS50887"/>
    </source>
</evidence>
<dbReference type="InterPro" id="IPR000160">
    <property type="entry name" value="GGDEF_dom"/>
</dbReference>
<feature type="domain" description="GGDEF" evidence="6">
    <location>
        <begin position="534"/>
        <end position="665"/>
    </location>
</feature>
<sequence length="665" mass="71509">MPASTPRMVIRANACGCGTPKASRCSTACNASRCSADGWPCDRCVKSAGREHRTGNLNRNGLPRTRMKLMIDNRLAIGWPGALLFAIAYGILAAISLIYTQTNDGIAIIWPSSGVFVAGLLMLRPKPRTLLIALVAPISIGINLAFGASIGIACAFTVANLLEGFIAAKIACENRGCGRFDNPRWVMRFSGAALAAASTSAAIASVTTGHAGDIVFVLSWFTTVLLGILIVAPAIVTSLRIVAGEEPVAGGKGRIALVAGFCAVTIGLTFFQKEYPLLFLPLAGTVLATYMLGVTGALAMVFTIAAVGTFAVSAGTSPIAFVGDPIAEIYFFQFYLLTMFASALPLATLLAKSRGQMNEIARRKAQHVAAQTFAHVGHWRYCLRNRTSDWSDGMFHIYGLDPKRDRAMNLEHGSIISEDNEKVRQVLAKAVVQQEKFILKARIKRSDGAIRHVESLGDIEFEDGVPVAIFGVLKDVTEHVRAAKELERQKARAEQLAREAVLLAETDQLTHVANRRKLLARLGEEIARAERAGRDLAVMMIDVDHFKSVNDIHGHAVGDQVLCEIAALGERALRKGDLFGRLGGEEFLAILPETSGEVAAMIGERLRIACHELDWAALEGPRSISISLGVAVHQKGADETFLLQAADTALYQSKNEGRNRLTIAA</sequence>
<dbReference type="Gene3D" id="3.30.70.270">
    <property type="match status" value="1"/>
</dbReference>
<reference evidence="7 8" key="1">
    <citation type="submission" date="2021-08" db="EMBL/GenBank/DDBJ databases">
        <title>Comparative Genomics Analysis of the Genus Qipengyuania Reveals Extensive Genetic Diversity and Metabolic Versatility, Including the Description of Fifteen Novel Species.</title>
        <authorList>
            <person name="Liu Y."/>
        </authorList>
    </citation>
    <scope>NUCLEOTIDE SEQUENCE [LARGE SCALE GENOMIC DNA]</scope>
    <source>
        <strain evidence="7 8">YG27</strain>
    </source>
</reference>
<dbReference type="InterPro" id="IPR035965">
    <property type="entry name" value="PAS-like_dom_sf"/>
</dbReference>
<dbReference type="EMBL" id="JAIGNU010000001">
    <property type="protein sequence ID" value="MBX7500659.1"/>
    <property type="molecule type" value="Genomic_DNA"/>
</dbReference>
<dbReference type="EC" id="2.7.7.65" evidence="1"/>
<dbReference type="Pfam" id="PF00990">
    <property type="entry name" value="GGDEF"/>
    <property type="match status" value="1"/>
</dbReference>
<accession>A0ABS7JSN0</accession>
<dbReference type="PANTHER" id="PTHR45138:SF9">
    <property type="entry name" value="DIGUANYLATE CYCLASE DGCM-RELATED"/>
    <property type="match status" value="1"/>
</dbReference>
<dbReference type="Gene3D" id="3.30.450.20">
    <property type="entry name" value="PAS domain"/>
    <property type="match status" value="1"/>
</dbReference>
<feature type="transmembrane region" description="Helical" evidence="4">
    <location>
        <begin position="185"/>
        <end position="207"/>
    </location>
</feature>
<evidence type="ECO:0000313" key="8">
    <source>
        <dbReference type="Proteomes" id="UP000782554"/>
    </source>
</evidence>
<dbReference type="SMART" id="SM00267">
    <property type="entry name" value="GGDEF"/>
    <property type="match status" value="1"/>
</dbReference>
<feature type="transmembrane region" description="Helical" evidence="4">
    <location>
        <begin position="214"/>
        <end position="235"/>
    </location>
</feature>
<evidence type="ECO:0000256" key="1">
    <source>
        <dbReference type="ARBA" id="ARBA00012528"/>
    </source>
</evidence>
<name>A0ABS7JSN0_9SPHN</name>
<dbReference type="Gene3D" id="2.10.70.100">
    <property type="match status" value="1"/>
</dbReference>
<comment type="caution">
    <text evidence="7">The sequence shown here is derived from an EMBL/GenBank/DDBJ whole genome shotgun (WGS) entry which is preliminary data.</text>
</comment>
<keyword evidence="7" id="KW-0548">Nucleotidyltransferase</keyword>
<dbReference type="CDD" id="cd01949">
    <property type="entry name" value="GGDEF"/>
    <property type="match status" value="1"/>
</dbReference>
<dbReference type="NCBIfam" id="TIGR00254">
    <property type="entry name" value="GGDEF"/>
    <property type="match status" value="1"/>
</dbReference>
<dbReference type="PROSITE" id="PS50887">
    <property type="entry name" value="GGDEF"/>
    <property type="match status" value="1"/>
</dbReference>